<gene>
    <name evidence="2" type="ORF">ACFOX0_33200</name>
</gene>
<accession>A0ABV8KZ13</accession>
<keyword evidence="1" id="KW-0732">Signal</keyword>
<comment type="caution">
    <text evidence="2">The sequence shown here is derived from an EMBL/GenBank/DDBJ whole genome shotgun (WGS) entry which is preliminary data.</text>
</comment>
<dbReference type="RefSeq" id="WP_377553470.1">
    <property type="nucleotide sequence ID" value="NZ_JBHSBN010000057.1"/>
</dbReference>
<feature type="signal peptide" evidence="1">
    <location>
        <begin position="1"/>
        <end position="25"/>
    </location>
</feature>
<name>A0ABV8KZ13_9ACTN</name>
<protein>
    <recommendedName>
        <fullName evidence="4">Lipoprotein</fullName>
    </recommendedName>
</protein>
<dbReference type="Proteomes" id="UP001595868">
    <property type="component" value="Unassembled WGS sequence"/>
</dbReference>
<proteinExistence type="predicted"/>
<evidence type="ECO:0000313" key="3">
    <source>
        <dbReference type="Proteomes" id="UP001595868"/>
    </source>
</evidence>
<evidence type="ECO:0000313" key="2">
    <source>
        <dbReference type="EMBL" id="MFC4110756.1"/>
    </source>
</evidence>
<dbReference type="PROSITE" id="PS51257">
    <property type="entry name" value="PROKAR_LIPOPROTEIN"/>
    <property type="match status" value="1"/>
</dbReference>
<evidence type="ECO:0000256" key="1">
    <source>
        <dbReference type="SAM" id="SignalP"/>
    </source>
</evidence>
<reference evidence="3" key="1">
    <citation type="journal article" date="2019" name="Int. J. Syst. Evol. Microbiol.">
        <title>The Global Catalogue of Microorganisms (GCM) 10K type strain sequencing project: providing services to taxonomists for standard genome sequencing and annotation.</title>
        <authorList>
            <consortium name="The Broad Institute Genomics Platform"/>
            <consortium name="The Broad Institute Genome Sequencing Center for Infectious Disease"/>
            <person name="Wu L."/>
            <person name="Ma J."/>
        </authorList>
    </citation>
    <scope>NUCLEOTIDE SEQUENCE [LARGE SCALE GENOMIC DNA]</scope>
    <source>
        <strain evidence="3">2902at01</strain>
    </source>
</reference>
<feature type="chain" id="PRO_5045180516" description="Lipoprotein" evidence="1">
    <location>
        <begin position="26"/>
        <end position="166"/>
    </location>
</feature>
<dbReference type="EMBL" id="JBHSBN010000057">
    <property type="protein sequence ID" value="MFC4110756.1"/>
    <property type="molecule type" value="Genomic_DNA"/>
</dbReference>
<sequence length="166" mass="17452">MTRRYVVPALAVGLALIAGCARSPAEEKGPAVLTRSLADVENATRTHLTEALAMVDQGEPDPAAPQIGPAPCDGPDDGRFHVTGFTHVTLPAEQHRAVLTRLRGQVEAGGYQVVGARDLAGDTGGELRLRTADDFSVNWASSGDRVWLALTVMSPCVLPPDGKYPG</sequence>
<evidence type="ECO:0008006" key="4">
    <source>
        <dbReference type="Google" id="ProtNLM"/>
    </source>
</evidence>
<keyword evidence="3" id="KW-1185">Reference proteome</keyword>
<organism evidence="2 3">
    <name type="scientific">Micromonospora zhanjiangensis</name>
    <dbReference type="NCBI Taxonomy" id="1522057"/>
    <lineage>
        <taxon>Bacteria</taxon>
        <taxon>Bacillati</taxon>
        <taxon>Actinomycetota</taxon>
        <taxon>Actinomycetes</taxon>
        <taxon>Micromonosporales</taxon>
        <taxon>Micromonosporaceae</taxon>
        <taxon>Micromonospora</taxon>
    </lineage>
</organism>